<sequence>MATPDTANPVSQVLNTAVAAAGDVPEQLQEGLMSAQAALTQMLRGYLGQFQGYIGESGELALAAVLGTADAAASGKEGVLTKREIIEKDMMAALSKALASRLTHLASLVPADGSSLSDEDAAAAEAAVKAALQAELDRLVQVPFGVPLLHEIGRAYCRVSDSWRGNLLVQGLRNVADNISHKVSAVTGAVSLGFMSQTMQATGEAAAAAAEDKAALAEQGAYPEAAEAAGSSGSGFKSPLLQPVIPEPAPGATSSEAGTAAAAALGSATAQALWLESHLADVINALWRLLTHDLDRVLRGAADGALRQLRDVERSEDEKTVVSVQQAAWVLGIMGGIFKGALRPFAPANASSYSAAAAAMSHGSLALAAATALTREGGTDAVLPLDSFGVQQQGKVPASKEAGKMAQQAAEAAGTQLQQASKEAAAQLEGAGEAAATLLPAAAGNLAEQAASIRDQTAPALGLAGAAAGASLATASEQAAAAAAAAAGQVAADLPGMAYRLVEGHLKPAAAAAAEALPGMAQQLGEQSIKEQGAILAAGLATTAANLGAGTQGDDGVLSAAGVAVAALPDAVAEVNREVVLPGLAAVAGDITTLAKGAEQQATLVLSLLPASCRSADPQLLPGLRGELLYMARIIEHPVSSARAALESADLPGRAEQLQETLLPAAEEVAGIVESGVASAAPAIGQQLQEAGQLLSQAGQEGAGQLLDVSEEAAAGVSSQAQQLAQKLEPAAEQAGEVLVGAAEQAAAAAEGGGEQLAEGLKAAGHTLGEAAAATSAHAAQALAAAADATATTASAAATAAQQQEQQQQGFAAAGKAAAQAVAAAASGADKGLQEAAGQVAEVGHSGVEAGREAAEKVVSGSAADAAQKLSGSSDKAAAAITSAAAGLRDAASTAAAGTDASETGASTDAAAAAAGKAAGVVEHAGEKLAGAAEGVGDVLAATAQEAAAAAGDAAEHLQDSAKQAADSVAAAAKQQGLQEGAQKGLEEAPAAAKAAISGIVEGVKGAGGEQKVMQAGDELQKAGQSLQQGLKAAAGQLAGAVLPASLTNEQGLRAAAGQLADAVLPSSLTKGQKSDAAVDSATEEKSEQQGGKESYVPVVAAKIEEAVAGAGKQGEGEWQVVGKGGKPLHEAQQEGKVLAGQAAAVGTAVAAEAPAGSNE</sequence>
<keyword evidence="3" id="KW-1185">Reference proteome</keyword>
<organism evidence="2 3">
    <name type="scientific">Tetradesmus obliquus</name>
    <name type="common">Green alga</name>
    <name type="synonym">Acutodesmus obliquus</name>
    <dbReference type="NCBI Taxonomy" id="3088"/>
    <lineage>
        <taxon>Eukaryota</taxon>
        <taxon>Viridiplantae</taxon>
        <taxon>Chlorophyta</taxon>
        <taxon>core chlorophytes</taxon>
        <taxon>Chlorophyceae</taxon>
        <taxon>CS clade</taxon>
        <taxon>Sphaeropleales</taxon>
        <taxon>Scenedesmaceae</taxon>
        <taxon>Tetradesmus</taxon>
    </lineage>
</organism>
<evidence type="ECO:0000256" key="1">
    <source>
        <dbReference type="SAM" id="MobiDB-lite"/>
    </source>
</evidence>
<gene>
    <name evidence="2" type="ORF">OEZ85_007571</name>
</gene>
<feature type="region of interest" description="Disordered" evidence="1">
    <location>
        <begin position="1112"/>
        <end position="1135"/>
    </location>
</feature>
<feature type="region of interest" description="Disordered" evidence="1">
    <location>
        <begin position="1070"/>
        <end position="1094"/>
    </location>
</feature>
<protein>
    <submittedName>
        <fullName evidence="2">Uncharacterized protein</fullName>
    </submittedName>
</protein>
<dbReference type="Proteomes" id="UP001244341">
    <property type="component" value="Chromosome 1b"/>
</dbReference>
<name>A0ABY8TGM9_TETOB</name>
<evidence type="ECO:0000313" key="3">
    <source>
        <dbReference type="Proteomes" id="UP001244341"/>
    </source>
</evidence>
<reference evidence="2 3" key="1">
    <citation type="submission" date="2023-05" db="EMBL/GenBank/DDBJ databases">
        <title>A 100% complete, gapless, phased diploid assembly of the Scenedesmus obliquus UTEX 3031 genome.</title>
        <authorList>
            <person name="Biondi T.C."/>
            <person name="Hanschen E.R."/>
            <person name="Kwon T."/>
            <person name="Eng W."/>
            <person name="Kruse C.P.S."/>
            <person name="Koehler S.I."/>
            <person name="Kunde Y."/>
            <person name="Gleasner C.D."/>
            <person name="You Mak K.T."/>
            <person name="Polle J."/>
            <person name="Hovde B.T."/>
            <person name="Starkenburg S.R."/>
        </authorList>
    </citation>
    <scope>NUCLEOTIDE SEQUENCE [LARGE SCALE GENOMIC DNA]</scope>
    <source>
        <strain evidence="2 3">DOE0152z</strain>
    </source>
</reference>
<dbReference type="Gene3D" id="1.20.120.20">
    <property type="entry name" value="Apolipoprotein"/>
    <property type="match status" value="1"/>
</dbReference>
<dbReference type="EMBL" id="CP126208">
    <property type="protein sequence ID" value="WIA08112.1"/>
    <property type="molecule type" value="Genomic_DNA"/>
</dbReference>
<accession>A0ABY8TGM9</accession>
<proteinExistence type="predicted"/>
<evidence type="ECO:0000313" key="2">
    <source>
        <dbReference type="EMBL" id="WIA08112.1"/>
    </source>
</evidence>